<gene>
    <name evidence="3" type="ORF">GXW98_05915</name>
</gene>
<evidence type="ECO:0000313" key="3">
    <source>
        <dbReference type="EMBL" id="NLT79800.1"/>
    </source>
</evidence>
<dbReference type="InterPro" id="IPR015942">
    <property type="entry name" value="Asp/Glu/hydantoin_racemase"/>
</dbReference>
<sequence>MMRNFFAVLGGMGTLATESYIRLVDKATQAHQDQEFLDYVVFNNASVPDRTQFILGESDEDPFPYIADDVLKATEIGASFITLPCNTAHHFFDRLQALTPVPILHMPNEALAEMIRRYPVESHPRVGFMGTEGSLNSGIYRKGVEAAGYAFEEPDAALQKDISYLIYHDVKDTGVLERDRYEAVLDTMLKQRHCDVVILGCTELSVFNEAFPMPELPIIDAQEILAVNTVARAQLLRSQRAQERSIF</sequence>
<evidence type="ECO:0000313" key="4">
    <source>
        <dbReference type="Proteomes" id="UP000767327"/>
    </source>
</evidence>
<dbReference type="Proteomes" id="UP000767327">
    <property type="component" value="Unassembled WGS sequence"/>
</dbReference>
<dbReference type="Gene3D" id="3.40.50.1860">
    <property type="match status" value="2"/>
</dbReference>
<reference evidence="3" key="2">
    <citation type="submission" date="2020-01" db="EMBL/GenBank/DDBJ databases">
        <authorList>
            <person name="Campanaro S."/>
        </authorList>
    </citation>
    <scope>NUCLEOTIDE SEQUENCE</scope>
    <source>
        <strain evidence="3">AS01afH2WH_6</strain>
    </source>
</reference>
<dbReference type="EMBL" id="JAAXZR010000021">
    <property type="protein sequence ID" value="NLT79800.1"/>
    <property type="molecule type" value="Genomic_DNA"/>
</dbReference>
<dbReference type="InterPro" id="IPR001920">
    <property type="entry name" value="Asp/Glu_race"/>
</dbReference>
<protein>
    <submittedName>
        <fullName evidence="3">Amino acid racemase</fullName>
        <ecNumber evidence="3">5.1.1.-</ecNumber>
    </submittedName>
</protein>
<dbReference type="SUPFAM" id="SSF53681">
    <property type="entry name" value="Aspartate/glutamate racemase"/>
    <property type="match status" value="2"/>
</dbReference>
<dbReference type="PANTHER" id="PTHR21198:SF7">
    <property type="entry name" value="ASPARTATE-GLUTAMATE RACEMASE FAMILY"/>
    <property type="match status" value="1"/>
</dbReference>
<organism evidence="3 4">
    <name type="scientific">Bifidobacterium crudilactis</name>
    <dbReference type="NCBI Taxonomy" id="327277"/>
    <lineage>
        <taxon>Bacteria</taxon>
        <taxon>Bacillati</taxon>
        <taxon>Actinomycetota</taxon>
        <taxon>Actinomycetes</taxon>
        <taxon>Bifidobacteriales</taxon>
        <taxon>Bifidobacteriaceae</taxon>
        <taxon>Bifidobacterium</taxon>
    </lineage>
</organism>
<comment type="caution">
    <text evidence="3">The sequence shown here is derived from an EMBL/GenBank/DDBJ whole genome shotgun (WGS) entry which is preliminary data.</text>
</comment>
<dbReference type="RefSeq" id="WP_273173746.1">
    <property type="nucleotide sequence ID" value="NZ_JAAXZR010000021.1"/>
</dbReference>
<keyword evidence="2 3" id="KW-0413">Isomerase</keyword>
<evidence type="ECO:0000256" key="2">
    <source>
        <dbReference type="ARBA" id="ARBA00023235"/>
    </source>
</evidence>
<dbReference type="NCBIfam" id="TIGR00035">
    <property type="entry name" value="asp_race"/>
    <property type="match status" value="1"/>
</dbReference>
<comment type="similarity">
    <text evidence="1">Belongs to the aspartate/glutamate racemases family.</text>
</comment>
<proteinExistence type="inferred from homology"/>
<dbReference type="GO" id="GO:0047661">
    <property type="term" value="F:amino-acid racemase activity"/>
    <property type="evidence" value="ECO:0007669"/>
    <property type="project" value="InterPro"/>
</dbReference>
<dbReference type="InterPro" id="IPR004380">
    <property type="entry name" value="Asp_race"/>
</dbReference>
<reference evidence="3" key="1">
    <citation type="journal article" date="2020" name="Biotechnol. Biofuels">
        <title>New insights from the biogas microbiome by comprehensive genome-resolved metagenomics of nearly 1600 species originating from multiple anaerobic digesters.</title>
        <authorList>
            <person name="Campanaro S."/>
            <person name="Treu L."/>
            <person name="Rodriguez-R L.M."/>
            <person name="Kovalovszki A."/>
            <person name="Ziels R.M."/>
            <person name="Maus I."/>
            <person name="Zhu X."/>
            <person name="Kougias P.G."/>
            <person name="Basile A."/>
            <person name="Luo G."/>
            <person name="Schluter A."/>
            <person name="Konstantinidis K.T."/>
            <person name="Angelidaki I."/>
        </authorList>
    </citation>
    <scope>NUCLEOTIDE SEQUENCE</scope>
    <source>
        <strain evidence="3">AS01afH2WH_6</strain>
    </source>
</reference>
<dbReference type="EC" id="5.1.1.-" evidence="3"/>
<dbReference type="Pfam" id="PF01177">
    <property type="entry name" value="Asp_Glu_race"/>
    <property type="match status" value="1"/>
</dbReference>
<accession>A0A971CZ67</accession>
<dbReference type="AlphaFoldDB" id="A0A971CZ67"/>
<dbReference type="PANTHER" id="PTHR21198">
    <property type="entry name" value="GLUTAMATE RACEMASE"/>
    <property type="match status" value="1"/>
</dbReference>
<name>A0A971CZ67_9BIFI</name>
<evidence type="ECO:0000256" key="1">
    <source>
        <dbReference type="ARBA" id="ARBA00007847"/>
    </source>
</evidence>